<sequence length="104" mass="11444">MSAHHKDDPEKMQKMYQWLEKVCAELDVDPEIVHNVVPHLLALTSDVAHGPSRPAAPMTMFLLGLAAARGDTDGTSNVEHWTESTLINATHLQSVIAETYPEAN</sequence>
<evidence type="ECO:0000313" key="3">
    <source>
        <dbReference type="Proteomes" id="UP000068067"/>
    </source>
</evidence>
<dbReference type="EMBL" id="CP009220">
    <property type="protein sequence ID" value="ALC05022.1"/>
    <property type="molecule type" value="Genomic_DNA"/>
</dbReference>
<dbReference type="PATRIC" id="fig|931089.4.peg.571"/>
<keyword evidence="3" id="KW-1185">Reference proteome</keyword>
<name>A0A0M4CKC2_9CORY</name>
<proteinExistence type="predicted"/>
<dbReference type="KEGG" id="cdx:CDES_02835"/>
<accession>A0A0M4CKC2</accession>
<dbReference type="InterPro" id="IPR045598">
    <property type="entry name" value="DUF6457"/>
</dbReference>
<dbReference type="STRING" id="931089.CDES_02835"/>
<organism evidence="2 3">
    <name type="scientific">Corynebacterium deserti GIMN1.010</name>
    <dbReference type="NCBI Taxonomy" id="931089"/>
    <lineage>
        <taxon>Bacteria</taxon>
        <taxon>Bacillati</taxon>
        <taxon>Actinomycetota</taxon>
        <taxon>Actinomycetes</taxon>
        <taxon>Mycobacteriales</taxon>
        <taxon>Corynebacteriaceae</taxon>
        <taxon>Corynebacterium</taxon>
    </lineage>
</organism>
<feature type="domain" description="DUF6457" evidence="1">
    <location>
        <begin position="11"/>
        <end position="80"/>
    </location>
</feature>
<dbReference type="AlphaFoldDB" id="A0A0M4CKC2"/>
<evidence type="ECO:0000259" key="1">
    <source>
        <dbReference type="Pfam" id="PF20058"/>
    </source>
</evidence>
<dbReference type="Proteomes" id="UP000068067">
    <property type="component" value="Chromosome"/>
</dbReference>
<evidence type="ECO:0000313" key="2">
    <source>
        <dbReference type="EMBL" id="ALC05022.1"/>
    </source>
</evidence>
<dbReference type="Pfam" id="PF20058">
    <property type="entry name" value="DUF6457"/>
    <property type="match status" value="1"/>
</dbReference>
<gene>
    <name evidence="2" type="ORF">CDES_02835</name>
</gene>
<protein>
    <recommendedName>
        <fullName evidence="1">DUF6457 domain-containing protein</fullName>
    </recommendedName>
</protein>
<reference evidence="2 3" key="1">
    <citation type="submission" date="2014-08" db="EMBL/GenBank/DDBJ databases">
        <title>Complete genome sequence of Corynebacterium deserti GIMN1.010 (=DSM 45689), isolated from desert sand in western China.</title>
        <authorList>
            <person name="Ruckert C."/>
            <person name="Albersmeier A."/>
            <person name="Kalinowski J."/>
        </authorList>
    </citation>
    <scope>NUCLEOTIDE SEQUENCE [LARGE SCALE GENOMIC DNA]</scope>
    <source>
        <strain evidence="2 3">GIMN1.010</strain>
    </source>
</reference>
<dbReference type="RefSeq" id="WP_407922170.1">
    <property type="nucleotide sequence ID" value="NZ_CP009220.1"/>
</dbReference>